<dbReference type="InterPro" id="IPR002938">
    <property type="entry name" value="FAD-bd"/>
</dbReference>
<reference evidence="2 3" key="1">
    <citation type="submission" date="2018-05" db="EMBL/GenBank/DDBJ databases">
        <title>Evolution of GPA BGCs.</title>
        <authorList>
            <person name="Waglechner N."/>
            <person name="Wright G.D."/>
        </authorList>
    </citation>
    <scope>NUCLEOTIDE SEQUENCE [LARGE SCALE GENOMIC DNA]</scope>
    <source>
        <strain evidence="2 3">A82846</strain>
    </source>
</reference>
<comment type="caution">
    <text evidence="2">The sequence shown here is derived from an EMBL/GenBank/DDBJ whole genome shotgun (WGS) entry which is preliminary data.</text>
</comment>
<dbReference type="Proteomes" id="UP000287547">
    <property type="component" value="Unassembled WGS sequence"/>
</dbReference>
<dbReference type="Gene3D" id="3.30.9.10">
    <property type="entry name" value="D-Amino Acid Oxidase, subunit A, domain 2"/>
    <property type="match status" value="1"/>
</dbReference>
<dbReference type="EMBL" id="QHKI01000013">
    <property type="protein sequence ID" value="RSM85251.1"/>
    <property type="molecule type" value="Genomic_DNA"/>
</dbReference>
<feature type="domain" description="FAD-binding" evidence="1">
    <location>
        <begin position="2"/>
        <end position="162"/>
    </location>
</feature>
<dbReference type="AlphaFoldDB" id="A0A428ZB44"/>
<dbReference type="GO" id="GO:0071949">
    <property type="term" value="F:FAD binding"/>
    <property type="evidence" value="ECO:0007669"/>
    <property type="project" value="InterPro"/>
</dbReference>
<dbReference type="PANTHER" id="PTHR46865">
    <property type="entry name" value="OXIDOREDUCTASE-RELATED"/>
    <property type="match status" value="1"/>
</dbReference>
<protein>
    <submittedName>
        <fullName evidence="2">FAD-dependent oxidoreductase</fullName>
    </submittedName>
</protein>
<dbReference type="SUPFAM" id="SSF51905">
    <property type="entry name" value="FAD/NAD(P)-binding domain"/>
    <property type="match status" value="1"/>
</dbReference>
<evidence type="ECO:0000259" key="1">
    <source>
        <dbReference type="Pfam" id="PF01494"/>
    </source>
</evidence>
<sequence length="386" mass="42661">MRVIICGAGIAGLTLAWWLRQSGWDVLLVDDADGPRGDDHMVHLTRPGYDVIARMGLIAELRSIEHHIPEITYVRRDGQPRGRLRRPAFEATLDRREATVMRGDLEQVLRTALNGLVTIEFGTTVRVVRQTADEVGVVLSDGTRERADLLVGADGLRSRIRRLVFGPEDLILRPLGYETAAYKFKDDAIDREIDGRFTVLSAPGRQACIYPLGDGLLATSLAHQTVDRPLRGNASTLLHEVYGDMGWIIHDVVSHCPAMPLHNQVAHVDLDRWSRGRVTLVGDAGLAVSSLTGWNTPLAMASAFALTVALYEQHDLRTALNSYETAMRPAVQRHQSIARKAAKWVVPRHQWQITTRDALVAAAGLPSLSRLLRPVMTRASKSIAPL</sequence>
<dbReference type="Pfam" id="PF01494">
    <property type="entry name" value="FAD_binding_3"/>
    <property type="match status" value="1"/>
</dbReference>
<accession>A0A428ZB44</accession>
<name>A0A428ZB44_KIBAR</name>
<proteinExistence type="predicted"/>
<organism evidence="2 3">
    <name type="scientific">Kibdelosporangium aridum</name>
    <dbReference type="NCBI Taxonomy" id="2030"/>
    <lineage>
        <taxon>Bacteria</taxon>
        <taxon>Bacillati</taxon>
        <taxon>Actinomycetota</taxon>
        <taxon>Actinomycetes</taxon>
        <taxon>Pseudonocardiales</taxon>
        <taxon>Pseudonocardiaceae</taxon>
        <taxon>Kibdelosporangium</taxon>
    </lineage>
</organism>
<dbReference type="Gene3D" id="3.50.50.60">
    <property type="entry name" value="FAD/NAD(P)-binding domain"/>
    <property type="match status" value="1"/>
</dbReference>
<dbReference type="RefSeq" id="WP_051794773.1">
    <property type="nucleotide sequence ID" value="NZ_QHKI01000013.1"/>
</dbReference>
<dbReference type="OrthoDB" id="3356051at2"/>
<evidence type="ECO:0000313" key="3">
    <source>
        <dbReference type="Proteomes" id="UP000287547"/>
    </source>
</evidence>
<gene>
    <name evidence="2" type="ORF">DMH04_18350</name>
</gene>
<dbReference type="InterPro" id="IPR051704">
    <property type="entry name" value="FAD_aromatic-hydroxylase"/>
</dbReference>
<evidence type="ECO:0000313" key="2">
    <source>
        <dbReference type="EMBL" id="RSM85251.1"/>
    </source>
</evidence>
<dbReference type="PRINTS" id="PR00420">
    <property type="entry name" value="RNGMNOXGNASE"/>
</dbReference>
<dbReference type="InterPro" id="IPR036188">
    <property type="entry name" value="FAD/NAD-bd_sf"/>
</dbReference>